<organism evidence="7 8">
    <name type="scientific">Pyricularia oryzae</name>
    <name type="common">Rice blast fungus</name>
    <name type="synonym">Magnaporthe oryzae</name>
    <dbReference type="NCBI Taxonomy" id="318829"/>
    <lineage>
        <taxon>Eukaryota</taxon>
        <taxon>Fungi</taxon>
        <taxon>Dikarya</taxon>
        <taxon>Ascomycota</taxon>
        <taxon>Pezizomycotina</taxon>
        <taxon>Sordariomycetes</taxon>
        <taxon>Sordariomycetidae</taxon>
        <taxon>Magnaporthales</taxon>
        <taxon>Pyriculariaceae</taxon>
        <taxon>Pyricularia</taxon>
    </lineage>
</organism>
<protein>
    <recommendedName>
        <fullName evidence="3">cyclic pyranopterin monophosphate synthase</fullName>
        <ecNumber evidence="3">4.6.1.17</ecNumber>
    </recommendedName>
</protein>
<comment type="pathway">
    <text evidence="2">Cofactor biosynthesis; molybdopterin biosynthesis.</text>
</comment>
<evidence type="ECO:0000313" key="7">
    <source>
        <dbReference type="EMBL" id="QBZ55783.1"/>
    </source>
</evidence>
<keyword evidence="5" id="KW-0456">Lyase</keyword>
<dbReference type="EMBL" id="CP034205">
    <property type="protein sequence ID" value="QBZ55783.1"/>
    <property type="molecule type" value="Genomic_DNA"/>
</dbReference>
<gene>
    <name evidence="7" type="ORF">PoMZ_00685</name>
</gene>
<evidence type="ECO:0000313" key="8">
    <source>
        <dbReference type="Proteomes" id="UP000294847"/>
    </source>
</evidence>
<dbReference type="NCBIfam" id="TIGR00581">
    <property type="entry name" value="moaC"/>
    <property type="match status" value="1"/>
</dbReference>
<name>A0A4P7N0W1_PYROR</name>
<evidence type="ECO:0000256" key="5">
    <source>
        <dbReference type="ARBA" id="ARBA00023239"/>
    </source>
</evidence>
<dbReference type="SUPFAM" id="SSF55040">
    <property type="entry name" value="Molybdenum cofactor biosynthesis protein C, MoaC"/>
    <property type="match status" value="1"/>
</dbReference>
<dbReference type="InterPro" id="IPR047594">
    <property type="entry name" value="MoaC_bact/euk"/>
</dbReference>
<evidence type="ECO:0000256" key="2">
    <source>
        <dbReference type="ARBA" id="ARBA00005046"/>
    </source>
</evidence>
<evidence type="ECO:0000256" key="6">
    <source>
        <dbReference type="SAM" id="MobiDB-lite"/>
    </source>
</evidence>
<dbReference type="NCBIfam" id="NF006870">
    <property type="entry name" value="PRK09364.1"/>
    <property type="match status" value="1"/>
</dbReference>
<accession>A0A4P7N0W1</accession>
<dbReference type="PANTHER" id="PTHR22960:SF0">
    <property type="entry name" value="MOLYBDENUM COFACTOR BIOSYNTHESIS PROTEIN 1"/>
    <property type="match status" value="1"/>
</dbReference>
<dbReference type="AlphaFoldDB" id="A0A4P7N0W1"/>
<dbReference type="Proteomes" id="UP000294847">
    <property type="component" value="Chromosome 2"/>
</dbReference>
<dbReference type="PANTHER" id="PTHR22960">
    <property type="entry name" value="MOLYBDOPTERIN COFACTOR SYNTHESIS PROTEIN A"/>
    <property type="match status" value="1"/>
</dbReference>
<comment type="catalytic activity">
    <reaction evidence="1">
        <text>(8S)-3',8-cyclo-7,8-dihydroguanosine 5'-triphosphate = cyclic pyranopterin phosphate + diphosphate</text>
        <dbReference type="Rhea" id="RHEA:49580"/>
        <dbReference type="ChEBI" id="CHEBI:33019"/>
        <dbReference type="ChEBI" id="CHEBI:59648"/>
        <dbReference type="ChEBI" id="CHEBI:131766"/>
        <dbReference type="EC" id="4.6.1.17"/>
    </reaction>
</comment>
<dbReference type="GO" id="GO:0061798">
    <property type="term" value="F:GTP 3',8'-cyclase activity"/>
    <property type="evidence" value="ECO:0007669"/>
    <property type="project" value="TreeGrafter"/>
</dbReference>
<sequence length="244" mass="25375">MRSRGFWRNGHSIPWELLGSTRSTGASATGVSSQTARRFTTTAPKLDKAENDKPSKNPRAPVPKLTHVSDSGAAHMVSIAAKAITSRVATAACTVVFSNPTAARLIRENQMKKGDVLGVARVAGIMASKKTSELIPLCHPIPISRVSVDLAVSSDHPLGGEGEAAAAAAVVEVNATVECDGKTGVEMEALTAASTAALTVYDMCKAVDKGMRIEGLRVVLKDGGKSGRWVEGGRETPPTASGTE</sequence>
<dbReference type="Gene3D" id="3.30.70.640">
    <property type="entry name" value="Molybdopterin cofactor biosynthesis C (MoaC) domain"/>
    <property type="match status" value="1"/>
</dbReference>
<feature type="compositionally biased region" description="Polar residues" evidence="6">
    <location>
        <begin position="21"/>
        <end position="43"/>
    </location>
</feature>
<dbReference type="UniPathway" id="UPA00344"/>
<dbReference type="GO" id="GO:0061799">
    <property type="term" value="F:cyclic pyranopterin monophosphate synthase activity"/>
    <property type="evidence" value="ECO:0007669"/>
    <property type="project" value="UniProtKB-EC"/>
</dbReference>
<proteinExistence type="inferred from homology"/>
<dbReference type="EC" id="4.6.1.17" evidence="3"/>
<dbReference type="InterPro" id="IPR023045">
    <property type="entry name" value="MoaC"/>
</dbReference>
<dbReference type="Pfam" id="PF01967">
    <property type="entry name" value="MoaC"/>
    <property type="match status" value="1"/>
</dbReference>
<dbReference type="InterPro" id="IPR002820">
    <property type="entry name" value="Mopterin_CF_biosynth-C_dom"/>
</dbReference>
<evidence type="ECO:0000256" key="1">
    <source>
        <dbReference type="ARBA" id="ARBA00001637"/>
    </source>
</evidence>
<feature type="compositionally biased region" description="Basic and acidic residues" evidence="6">
    <location>
        <begin position="45"/>
        <end position="55"/>
    </location>
</feature>
<evidence type="ECO:0000256" key="4">
    <source>
        <dbReference type="ARBA" id="ARBA00023150"/>
    </source>
</evidence>
<dbReference type="GO" id="GO:0006777">
    <property type="term" value="P:Mo-molybdopterin cofactor biosynthetic process"/>
    <property type="evidence" value="ECO:0007669"/>
    <property type="project" value="UniProtKB-KW"/>
</dbReference>
<feature type="region of interest" description="Disordered" evidence="6">
    <location>
        <begin position="21"/>
        <end position="66"/>
    </location>
</feature>
<evidence type="ECO:0000256" key="3">
    <source>
        <dbReference type="ARBA" id="ARBA00012575"/>
    </source>
</evidence>
<dbReference type="InterPro" id="IPR050105">
    <property type="entry name" value="MoCo_biosynth_MoaA/MoaC"/>
</dbReference>
<dbReference type="HAMAP" id="MF_01224_B">
    <property type="entry name" value="MoaC_B"/>
    <property type="match status" value="1"/>
</dbReference>
<keyword evidence="4" id="KW-0501">Molybdenum cofactor biosynthesis</keyword>
<dbReference type="InterPro" id="IPR036522">
    <property type="entry name" value="MoaC_sf"/>
</dbReference>
<reference evidence="7 8" key="1">
    <citation type="journal article" date="2019" name="Mol. Biol. Evol.">
        <title>Blast fungal genomes show frequent chromosomal changes, gene gains and losses, and effector gene turnover.</title>
        <authorList>
            <person name="Gomez Luciano L.B."/>
            <person name="Jason Tsai I."/>
            <person name="Chuma I."/>
            <person name="Tosa Y."/>
            <person name="Chen Y.H."/>
            <person name="Li J.Y."/>
            <person name="Li M.Y."/>
            <person name="Jade Lu M.Y."/>
            <person name="Nakayashiki H."/>
            <person name="Li W.H."/>
        </authorList>
    </citation>
    <scope>NUCLEOTIDE SEQUENCE [LARGE SCALE GENOMIC DNA]</scope>
    <source>
        <strain evidence="7">MZ5-1-6</strain>
    </source>
</reference>